<protein>
    <recommendedName>
        <fullName evidence="12">Aquaporin</fullName>
    </recommendedName>
</protein>
<proteinExistence type="inferred from homology"/>
<feature type="region of interest" description="Disordered" evidence="8">
    <location>
        <begin position="300"/>
        <end position="372"/>
    </location>
</feature>
<keyword evidence="6 9" id="KW-0472">Membrane</keyword>
<evidence type="ECO:0000256" key="5">
    <source>
        <dbReference type="ARBA" id="ARBA00022989"/>
    </source>
</evidence>
<dbReference type="Gene3D" id="1.20.1080.10">
    <property type="entry name" value="Glycerol uptake facilitator protein"/>
    <property type="match status" value="1"/>
</dbReference>
<comment type="caution">
    <text evidence="10">The sequence shown here is derived from an EMBL/GenBank/DDBJ whole genome shotgun (WGS) entry which is preliminary data.</text>
</comment>
<name>A0A8H7UK35_9FUNG</name>
<evidence type="ECO:0000256" key="3">
    <source>
        <dbReference type="ARBA" id="ARBA00022448"/>
    </source>
</evidence>
<dbReference type="InterPro" id="IPR000425">
    <property type="entry name" value="MIP"/>
</dbReference>
<feature type="transmembrane region" description="Helical" evidence="9">
    <location>
        <begin position="29"/>
        <end position="54"/>
    </location>
</feature>
<feature type="transmembrane region" description="Helical" evidence="9">
    <location>
        <begin position="185"/>
        <end position="205"/>
    </location>
</feature>
<evidence type="ECO:0000256" key="6">
    <source>
        <dbReference type="ARBA" id="ARBA00023136"/>
    </source>
</evidence>
<organism evidence="10 11">
    <name type="scientific">Umbelopsis vinacea</name>
    <dbReference type="NCBI Taxonomy" id="44442"/>
    <lineage>
        <taxon>Eukaryota</taxon>
        <taxon>Fungi</taxon>
        <taxon>Fungi incertae sedis</taxon>
        <taxon>Mucoromycota</taxon>
        <taxon>Mucoromycotina</taxon>
        <taxon>Umbelopsidomycetes</taxon>
        <taxon>Umbelopsidales</taxon>
        <taxon>Umbelopsidaceae</taxon>
        <taxon>Umbelopsis</taxon>
    </lineage>
</organism>
<dbReference type="GO" id="GO:0015250">
    <property type="term" value="F:water channel activity"/>
    <property type="evidence" value="ECO:0007669"/>
    <property type="project" value="TreeGrafter"/>
</dbReference>
<dbReference type="SUPFAM" id="SSF81338">
    <property type="entry name" value="Aquaporin-like"/>
    <property type="match status" value="1"/>
</dbReference>
<comment type="similarity">
    <text evidence="2 7">Belongs to the MIP/aquaporin (TC 1.A.8) family.</text>
</comment>
<evidence type="ECO:0000256" key="9">
    <source>
        <dbReference type="SAM" id="Phobius"/>
    </source>
</evidence>
<reference evidence="10" key="1">
    <citation type="submission" date="2020-12" db="EMBL/GenBank/DDBJ databases">
        <title>Metabolic potential, ecology and presence of endohyphal bacteria is reflected in genomic diversity of Mucoromycotina.</title>
        <authorList>
            <person name="Muszewska A."/>
            <person name="Okrasinska A."/>
            <person name="Steczkiewicz K."/>
            <person name="Drgas O."/>
            <person name="Orlowska M."/>
            <person name="Perlinska-Lenart U."/>
            <person name="Aleksandrzak-Piekarczyk T."/>
            <person name="Szatraj K."/>
            <person name="Zielenkiewicz U."/>
            <person name="Pilsyk S."/>
            <person name="Malc E."/>
            <person name="Mieczkowski P."/>
            <person name="Kruszewska J.S."/>
            <person name="Biernat P."/>
            <person name="Pawlowska J."/>
        </authorList>
    </citation>
    <scope>NUCLEOTIDE SEQUENCE</scope>
    <source>
        <strain evidence="10">WA0000051536</strain>
    </source>
</reference>
<dbReference type="PANTHER" id="PTHR19139">
    <property type="entry name" value="AQUAPORIN TRANSPORTER"/>
    <property type="match status" value="1"/>
</dbReference>
<dbReference type="Pfam" id="PF00230">
    <property type="entry name" value="MIP"/>
    <property type="match status" value="1"/>
</dbReference>
<feature type="transmembrane region" description="Helical" evidence="9">
    <location>
        <begin position="158"/>
        <end position="180"/>
    </location>
</feature>
<dbReference type="PRINTS" id="PR00783">
    <property type="entry name" value="MINTRINSICP"/>
</dbReference>
<dbReference type="GO" id="GO:0005886">
    <property type="term" value="C:plasma membrane"/>
    <property type="evidence" value="ECO:0007669"/>
    <property type="project" value="TreeGrafter"/>
</dbReference>
<dbReference type="AlphaFoldDB" id="A0A8H7UK35"/>
<evidence type="ECO:0000256" key="7">
    <source>
        <dbReference type="RuleBase" id="RU000477"/>
    </source>
</evidence>
<evidence type="ECO:0000313" key="11">
    <source>
        <dbReference type="Proteomes" id="UP000612746"/>
    </source>
</evidence>
<dbReference type="Proteomes" id="UP000612746">
    <property type="component" value="Unassembled WGS sequence"/>
</dbReference>
<dbReference type="InterPro" id="IPR034294">
    <property type="entry name" value="Aquaporin_transptr"/>
</dbReference>
<gene>
    <name evidence="10" type="ORF">INT44_008655</name>
</gene>
<dbReference type="InterPro" id="IPR023271">
    <property type="entry name" value="Aquaporin-like"/>
</dbReference>
<dbReference type="EMBL" id="JAEPRA010000008">
    <property type="protein sequence ID" value="KAG2181839.1"/>
    <property type="molecule type" value="Genomic_DNA"/>
</dbReference>
<dbReference type="OrthoDB" id="3222at2759"/>
<sequence length="372" mass="39473">MVNIGKVVPTGIIPGMGKEKKPFPLRGDVIAALGELMGMTVFIFLALSGVQAALNAPAGSGDKVPSSAGPTFSQIQSVAFSFGSSITVALFLCAPISGGALNPAVLLTLLLTGNIPWFRALLLFIAELVGAILGAYFSNWVTANQLLGVNKINPGFDIPQTFFAEALGTGCLCLTVLFIIIENNVLVTFTPFVVGLVVFMCHMFLTPIDGTSINPARSFGPAVVTGDWTLNHWVFWIGPLTGAIFAVVMYLGFKSLKYDEQSEYERDVFTNALDSGMMNDRGEKASSRNLVIDNMNDPDASSARRAFGGADSVTSPKLRNGRSPFADDNMSVGGLASPRARPDEESQFSVVVEHPSDPNLVSPPPAAAGYTR</sequence>
<evidence type="ECO:0000256" key="1">
    <source>
        <dbReference type="ARBA" id="ARBA00004141"/>
    </source>
</evidence>
<keyword evidence="11" id="KW-1185">Reference proteome</keyword>
<evidence type="ECO:0008006" key="12">
    <source>
        <dbReference type="Google" id="ProtNLM"/>
    </source>
</evidence>
<dbReference type="PANTHER" id="PTHR19139:SF199">
    <property type="entry name" value="MIP17260P"/>
    <property type="match status" value="1"/>
</dbReference>
<comment type="subcellular location">
    <subcellularLocation>
        <location evidence="1">Membrane</location>
        <topology evidence="1">Multi-pass membrane protein</topology>
    </subcellularLocation>
</comment>
<evidence type="ECO:0000313" key="10">
    <source>
        <dbReference type="EMBL" id="KAG2181839.1"/>
    </source>
</evidence>
<keyword evidence="5 9" id="KW-1133">Transmembrane helix</keyword>
<keyword evidence="3 7" id="KW-0813">Transport</keyword>
<evidence type="ECO:0000256" key="8">
    <source>
        <dbReference type="SAM" id="MobiDB-lite"/>
    </source>
</evidence>
<accession>A0A8H7UK35</accession>
<evidence type="ECO:0000256" key="2">
    <source>
        <dbReference type="ARBA" id="ARBA00006175"/>
    </source>
</evidence>
<feature type="transmembrane region" description="Helical" evidence="9">
    <location>
        <begin position="117"/>
        <end position="138"/>
    </location>
</feature>
<keyword evidence="4 7" id="KW-0812">Transmembrane</keyword>
<evidence type="ECO:0000256" key="4">
    <source>
        <dbReference type="ARBA" id="ARBA00022692"/>
    </source>
</evidence>
<feature type="transmembrane region" description="Helical" evidence="9">
    <location>
        <begin position="233"/>
        <end position="253"/>
    </location>
</feature>